<evidence type="ECO:0000256" key="4">
    <source>
        <dbReference type="ARBA" id="ARBA00023136"/>
    </source>
</evidence>
<dbReference type="SUPFAM" id="SSF81324">
    <property type="entry name" value="Voltage-gated potassium channels"/>
    <property type="match status" value="1"/>
</dbReference>
<comment type="subcellular location">
    <subcellularLocation>
        <location evidence="1">Membrane</location>
        <topology evidence="1">Multi-pass membrane protein</topology>
    </subcellularLocation>
</comment>
<dbReference type="Gene3D" id="1.10.287.70">
    <property type="match status" value="1"/>
</dbReference>
<evidence type="ECO:0000256" key="2">
    <source>
        <dbReference type="ARBA" id="ARBA00022692"/>
    </source>
</evidence>
<keyword evidence="6" id="KW-0407">Ion channel</keyword>
<protein>
    <submittedName>
        <fullName evidence="6">TWiK family of potassium channels protein 7</fullName>
    </submittedName>
</protein>
<dbReference type="GO" id="GO:0015271">
    <property type="term" value="F:outward rectifier potassium channel activity"/>
    <property type="evidence" value="ECO:0007669"/>
    <property type="project" value="TreeGrafter"/>
</dbReference>
<reference evidence="6 7" key="1">
    <citation type="submission" date="2019-07" db="EMBL/GenBank/DDBJ databases">
        <title>Draft genome assembly of a fouling barnacle, Amphibalanus amphitrite (Darwin, 1854): The first reference genome for Thecostraca.</title>
        <authorList>
            <person name="Kim W."/>
        </authorList>
    </citation>
    <scope>NUCLEOTIDE SEQUENCE [LARGE SCALE GENOMIC DNA]</scope>
    <source>
        <strain evidence="6">SNU_AA5</strain>
        <tissue evidence="6">Soma without cirri and trophi</tissue>
    </source>
</reference>
<evidence type="ECO:0000256" key="5">
    <source>
        <dbReference type="SAM" id="Phobius"/>
    </source>
</evidence>
<keyword evidence="3 5" id="KW-1133">Transmembrane helix</keyword>
<name>A0A6A4VD77_AMPAM</name>
<dbReference type="GO" id="GO:0030322">
    <property type="term" value="P:stabilization of membrane potential"/>
    <property type="evidence" value="ECO:0007669"/>
    <property type="project" value="TreeGrafter"/>
</dbReference>
<dbReference type="InterPro" id="IPR003280">
    <property type="entry name" value="2pore_dom_K_chnl"/>
</dbReference>
<comment type="caution">
    <text evidence="6">The sequence shown here is derived from an EMBL/GenBank/DDBJ whole genome shotgun (WGS) entry which is preliminary data.</text>
</comment>
<keyword evidence="2 5" id="KW-0812">Transmembrane</keyword>
<evidence type="ECO:0000313" key="7">
    <source>
        <dbReference type="Proteomes" id="UP000440578"/>
    </source>
</evidence>
<evidence type="ECO:0000256" key="1">
    <source>
        <dbReference type="ARBA" id="ARBA00004141"/>
    </source>
</evidence>
<keyword evidence="6" id="KW-0406">Ion transport</keyword>
<gene>
    <name evidence="6" type="primary">twk-7_3</name>
    <name evidence="6" type="ORF">FJT64_010332</name>
</gene>
<keyword evidence="7" id="KW-1185">Reference proteome</keyword>
<evidence type="ECO:0000313" key="6">
    <source>
        <dbReference type="EMBL" id="KAF0291583.1"/>
    </source>
</evidence>
<dbReference type="PANTHER" id="PTHR11003">
    <property type="entry name" value="POTASSIUM CHANNEL, SUBFAMILY K"/>
    <property type="match status" value="1"/>
</dbReference>
<dbReference type="PANTHER" id="PTHR11003:SF334">
    <property type="entry name" value="FI03418P"/>
    <property type="match status" value="1"/>
</dbReference>
<dbReference type="EMBL" id="VIIS01001867">
    <property type="protein sequence ID" value="KAF0291583.1"/>
    <property type="molecule type" value="Genomic_DNA"/>
</dbReference>
<dbReference type="Proteomes" id="UP000440578">
    <property type="component" value="Unassembled WGS sequence"/>
</dbReference>
<dbReference type="AlphaFoldDB" id="A0A6A4VD77"/>
<sequence>MPPSTTGRGSSSKWSTCGYYTKNILVFLVSHIGLVSLVVGYCVIGAFAFEALEATNELQVKRNVSQIRRNVTSSIWSLTQEQDLLHEYNWTAMVGRQLKEFEKQLIEAMKTKGWDGSEDDEHQQWTFAGALFYSIVVITTIGKPRLHLGKAATTSSW</sequence>
<organism evidence="6 7">
    <name type="scientific">Amphibalanus amphitrite</name>
    <name type="common">Striped barnacle</name>
    <name type="synonym">Balanus amphitrite</name>
    <dbReference type="NCBI Taxonomy" id="1232801"/>
    <lineage>
        <taxon>Eukaryota</taxon>
        <taxon>Metazoa</taxon>
        <taxon>Ecdysozoa</taxon>
        <taxon>Arthropoda</taxon>
        <taxon>Crustacea</taxon>
        <taxon>Multicrustacea</taxon>
        <taxon>Cirripedia</taxon>
        <taxon>Thoracica</taxon>
        <taxon>Thoracicalcarea</taxon>
        <taxon>Balanomorpha</taxon>
        <taxon>Balanoidea</taxon>
        <taxon>Balanidae</taxon>
        <taxon>Amphibalaninae</taxon>
        <taxon>Amphibalanus</taxon>
    </lineage>
</organism>
<proteinExistence type="predicted"/>
<accession>A0A6A4VD77</accession>
<dbReference type="GO" id="GO:0022841">
    <property type="term" value="F:potassium ion leak channel activity"/>
    <property type="evidence" value="ECO:0007669"/>
    <property type="project" value="TreeGrafter"/>
</dbReference>
<evidence type="ECO:0000256" key="3">
    <source>
        <dbReference type="ARBA" id="ARBA00022989"/>
    </source>
</evidence>
<keyword evidence="4 5" id="KW-0472">Membrane</keyword>
<keyword evidence="6" id="KW-0813">Transport</keyword>
<feature type="transmembrane region" description="Helical" evidence="5">
    <location>
        <begin position="24"/>
        <end position="52"/>
    </location>
</feature>
<dbReference type="OrthoDB" id="297496at2759"/>
<dbReference type="GO" id="GO:0005886">
    <property type="term" value="C:plasma membrane"/>
    <property type="evidence" value="ECO:0007669"/>
    <property type="project" value="TreeGrafter"/>
</dbReference>